<evidence type="ECO:0000313" key="1">
    <source>
        <dbReference type="EMBL" id="GAA5809179.1"/>
    </source>
</evidence>
<organism evidence="1 2">
    <name type="scientific">Mucor flavus</name>
    <dbReference type="NCBI Taxonomy" id="439312"/>
    <lineage>
        <taxon>Eukaryota</taxon>
        <taxon>Fungi</taxon>
        <taxon>Fungi incertae sedis</taxon>
        <taxon>Mucoromycota</taxon>
        <taxon>Mucoromycotina</taxon>
        <taxon>Mucoromycetes</taxon>
        <taxon>Mucorales</taxon>
        <taxon>Mucorineae</taxon>
        <taxon>Mucoraceae</taxon>
        <taxon>Mucor</taxon>
    </lineage>
</organism>
<comment type="caution">
    <text evidence="1">The sequence shown here is derived from an EMBL/GenBank/DDBJ whole genome shotgun (WGS) entry which is preliminary data.</text>
</comment>
<protein>
    <submittedName>
        <fullName evidence="1">Uncharacterized protein</fullName>
    </submittedName>
</protein>
<reference evidence="1 2" key="1">
    <citation type="submission" date="2024-04" db="EMBL/GenBank/DDBJ databases">
        <title>genome sequences of Mucor flavus KT1a and Helicostylum pulchrum KT1b strains isolated from the surface of a dry-aged beef.</title>
        <authorList>
            <person name="Toyotome T."/>
            <person name="Hosono M."/>
            <person name="Torimaru M."/>
            <person name="Fukuda K."/>
            <person name="Mikami N."/>
        </authorList>
    </citation>
    <scope>NUCLEOTIDE SEQUENCE [LARGE SCALE GENOMIC DNA]</scope>
    <source>
        <strain evidence="1 2">KT1a</strain>
    </source>
</reference>
<gene>
    <name evidence="1" type="ORF">MFLAVUS_002584</name>
</gene>
<accession>A0ABP9YQN4</accession>
<name>A0ABP9YQN4_9FUNG</name>
<evidence type="ECO:0000313" key="2">
    <source>
        <dbReference type="Proteomes" id="UP001473302"/>
    </source>
</evidence>
<sequence>MEGLHCIFEKGKDNWEQNDELFMQAISNFLSFKVQKSIIDSENSVIGLEALHYAFIVPYQWKETVREEIIRPMFIQSGLITSEDHQDRLLFFTDLESICYNLQKSPTTRNSFKRGQNSVFCRFSCPKENEISIELNLIQTTNNLFSFSDSMFFPKVMNSNSLSISADYIKSSLKSFLTEKLFPTRQDTNRKRKSIRRFLKDELLPVYEDHIIIETMVEDIYSGKLPDLDTCNKDNPQNEHWIRTKKRWMLSKEQKAAIKSIYPIDIYAKICKPFFDAMKKILLNNVIKEYVLFPFEDEYSTDVKLDTCLLKWASCIMEHNRRSLNSITKMIRFRISYLYTLSLAEIASGTGFGVLEATKSSNINSKPRIFNTNILDVSPSAFLNSKANAIIDIDISLKSTTLSLSLLNDDGLVEQIFDHNHFTGEKYLPPLELFYQISHITTLTVKEQFILFADTYLVNAINNLADDEDNHGCLYDMEKILCKGLSANETLISTEQKLPDQLRCSSMNIGYAISIEKFLLNGVVETINNLEKIIYTSGLVPKDENSKKLRIITQGEGMLPAIQKYLNLELPLKSYFILAQLREDYIQLTLNQTVTCPDLKGEQESIIIEDKIVSIENVYESLCLHVWNNLIENNHSIQLCDQHNTYDTNEVLDLFSSKNKKEFGSDLKRYISENDIFGNYENFQRSITTILQEESEDFNHEHGIYTYYLAIPALSYLNLQPVLNHRPYTYQSFHAGTFRQVSSENYAFVIGSTSTDEEPSPLFKNKLTDTLEFEYGHNNIFPFLKMGDVVSEVQSERILYLKPQEYKDKRYIPIGNYLG</sequence>
<dbReference type="EMBL" id="BAABUK010000004">
    <property type="protein sequence ID" value="GAA5809179.1"/>
    <property type="molecule type" value="Genomic_DNA"/>
</dbReference>
<dbReference type="Proteomes" id="UP001473302">
    <property type="component" value="Unassembled WGS sequence"/>
</dbReference>
<proteinExistence type="predicted"/>
<keyword evidence="2" id="KW-1185">Reference proteome</keyword>